<dbReference type="AlphaFoldDB" id="A0A6J7DQM0"/>
<feature type="compositionally biased region" description="Basic residues" evidence="2">
    <location>
        <begin position="128"/>
        <end position="137"/>
    </location>
</feature>
<feature type="domain" description="Prokaryotic-type class I peptide chain release factors" evidence="3">
    <location>
        <begin position="17"/>
        <end position="133"/>
    </location>
</feature>
<reference evidence="4" key="1">
    <citation type="submission" date="2020-05" db="EMBL/GenBank/DDBJ databases">
        <authorList>
            <person name="Chiriac C."/>
            <person name="Salcher M."/>
            <person name="Ghai R."/>
            <person name="Kavagutti S V."/>
        </authorList>
    </citation>
    <scope>NUCLEOTIDE SEQUENCE</scope>
</reference>
<gene>
    <name evidence="4" type="ORF">UFOPK3381_00722</name>
</gene>
<proteinExistence type="inferred from homology"/>
<evidence type="ECO:0000256" key="1">
    <source>
        <dbReference type="ARBA" id="ARBA00010835"/>
    </source>
</evidence>
<dbReference type="InterPro" id="IPR045853">
    <property type="entry name" value="Pep_chain_release_fac_I_sf"/>
</dbReference>
<dbReference type="GO" id="GO:0043022">
    <property type="term" value="F:ribosome binding"/>
    <property type="evidence" value="ECO:0007669"/>
    <property type="project" value="TreeGrafter"/>
</dbReference>
<dbReference type="PANTHER" id="PTHR47814">
    <property type="entry name" value="PEPTIDYL-TRNA HYDROLASE ARFB"/>
    <property type="match status" value="1"/>
</dbReference>
<dbReference type="EMBL" id="CAFBLN010000023">
    <property type="protein sequence ID" value="CAB4869603.1"/>
    <property type="molecule type" value="Genomic_DNA"/>
</dbReference>
<dbReference type="SUPFAM" id="SSF75620">
    <property type="entry name" value="Release factor"/>
    <property type="match status" value="1"/>
</dbReference>
<dbReference type="InterPro" id="IPR000352">
    <property type="entry name" value="Pep_chain_release_fac_I"/>
</dbReference>
<organism evidence="4">
    <name type="scientific">freshwater metagenome</name>
    <dbReference type="NCBI Taxonomy" id="449393"/>
    <lineage>
        <taxon>unclassified sequences</taxon>
        <taxon>metagenomes</taxon>
        <taxon>ecological metagenomes</taxon>
    </lineage>
</organism>
<dbReference type="Gene3D" id="3.30.160.20">
    <property type="match status" value="1"/>
</dbReference>
<dbReference type="GO" id="GO:0003747">
    <property type="term" value="F:translation release factor activity"/>
    <property type="evidence" value="ECO:0007669"/>
    <property type="project" value="InterPro"/>
</dbReference>
<evidence type="ECO:0000256" key="2">
    <source>
        <dbReference type="SAM" id="MobiDB-lite"/>
    </source>
</evidence>
<dbReference type="PANTHER" id="PTHR47814:SF1">
    <property type="entry name" value="PEPTIDYL-TRNA HYDROLASE ARFB"/>
    <property type="match status" value="1"/>
</dbReference>
<dbReference type="GO" id="GO:0004045">
    <property type="term" value="F:peptidyl-tRNA hydrolase activity"/>
    <property type="evidence" value="ECO:0007669"/>
    <property type="project" value="TreeGrafter"/>
</dbReference>
<feature type="region of interest" description="Disordered" evidence="2">
    <location>
        <begin position="102"/>
        <end position="143"/>
    </location>
</feature>
<evidence type="ECO:0000259" key="3">
    <source>
        <dbReference type="Pfam" id="PF00472"/>
    </source>
</evidence>
<comment type="similarity">
    <text evidence="1">Belongs to the prokaryotic/mitochondrial release factor family.</text>
</comment>
<sequence>MSSVRISDSGDLIVGGVTIKISEIEVKASTSGGPGGQHANRTLSRITLSFTPASSKAFTDPQLNHLATSSPAVIRVSVATHRSQAKNRSEALLRLGERIERGLRVPTRRRPTKATKGSSLRRLESKRIAGRHKAQRSRPRDDD</sequence>
<accession>A0A6J7DQM0</accession>
<protein>
    <submittedName>
        <fullName evidence="4">Unannotated protein</fullName>
    </submittedName>
</protein>
<evidence type="ECO:0000313" key="4">
    <source>
        <dbReference type="EMBL" id="CAB4869603.1"/>
    </source>
</evidence>
<dbReference type="GO" id="GO:0072344">
    <property type="term" value="P:rescue of stalled ribosome"/>
    <property type="evidence" value="ECO:0007669"/>
    <property type="project" value="TreeGrafter"/>
</dbReference>
<name>A0A6J7DQM0_9ZZZZ</name>
<dbReference type="Pfam" id="PF00472">
    <property type="entry name" value="RF-1"/>
    <property type="match status" value="1"/>
</dbReference>